<comment type="caution">
    <text evidence="3">The sequence shown here is derived from an EMBL/GenBank/DDBJ whole genome shotgun (WGS) entry which is preliminary data.</text>
</comment>
<dbReference type="InterPro" id="IPR031961">
    <property type="entry name" value="DUF4780"/>
</dbReference>
<evidence type="ECO:0000259" key="2">
    <source>
        <dbReference type="Pfam" id="PF16012"/>
    </source>
</evidence>
<proteinExistence type="predicted"/>
<evidence type="ECO:0000313" key="4">
    <source>
        <dbReference type="Proteomes" id="UP001152888"/>
    </source>
</evidence>
<evidence type="ECO:0000256" key="1">
    <source>
        <dbReference type="SAM" id="MobiDB-lite"/>
    </source>
</evidence>
<feature type="region of interest" description="Disordered" evidence="1">
    <location>
        <begin position="68"/>
        <end position="88"/>
    </location>
</feature>
<gene>
    <name evidence="3" type="ORF">ACAOBT_LOCUS17693</name>
</gene>
<dbReference type="EMBL" id="CAKOFQ010007011">
    <property type="protein sequence ID" value="CAH1987151.1"/>
    <property type="molecule type" value="Genomic_DNA"/>
</dbReference>
<dbReference type="Pfam" id="PF16012">
    <property type="entry name" value="DUF4780"/>
    <property type="match status" value="1"/>
</dbReference>
<evidence type="ECO:0000313" key="3">
    <source>
        <dbReference type="EMBL" id="CAH1987151.1"/>
    </source>
</evidence>
<dbReference type="OrthoDB" id="6782034at2759"/>
<keyword evidence="4" id="KW-1185">Reference proteome</keyword>
<accession>A0A9P0LA01</accession>
<sequence>MVIRHPVGSPIIDINKVMQQPQISEDIPVNCDLSNEVSYTKKAKRCNRSGAARRRKKRLAAAMTVDGTSASNNEHFPRSFSASESSTSRRVYSTGAEIPGHSYLEKSQMHPQLSTGFKPFQDPSTLGQSWGASSSYPKTLGEDWSYNISKKLKDSSEPKSAFPTKNQHSLRVAIINNNHPLGHIPEDKEPHIKTLLQIELDKLILSSKHNSDAVPAFKSWKYSEKVINITCLDDHTRIWLTKTVANIKPWNNASLSIVSSDNLPKLTKATLFIPNDVMVCGIEEKNVVLRRLAQQNPEVSVQKWRLFRYKELPSGQMFVFGIGDRDIKILIDKLLEIFYLFRSLYLKVNLSNLVAQVVDDVLTKANDERSSDSEC</sequence>
<protein>
    <recommendedName>
        <fullName evidence="2">DUF4780 domain-containing protein</fullName>
    </recommendedName>
</protein>
<feature type="compositionally biased region" description="Low complexity" evidence="1">
    <location>
        <begin position="78"/>
        <end position="88"/>
    </location>
</feature>
<feature type="domain" description="DUF4780" evidence="2">
    <location>
        <begin position="166"/>
        <end position="344"/>
    </location>
</feature>
<name>A0A9P0LA01_ACAOB</name>
<reference evidence="3" key="1">
    <citation type="submission" date="2022-03" db="EMBL/GenBank/DDBJ databases">
        <authorList>
            <person name="Sayadi A."/>
        </authorList>
    </citation>
    <scope>NUCLEOTIDE SEQUENCE</scope>
</reference>
<dbReference type="Proteomes" id="UP001152888">
    <property type="component" value="Unassembled WGS sequence"/>
</dbReference>
<organism evidence="3 4">
    <name type="scientific">Acanthoscelides obtectus</name>
    <name type="common">Bean weevil</name>
    <name type="synonym">Bruchus obtectus</name>
    <dbReference type="NCBI Taxonomy" id="200917"/>
    <lineage>
        <taxon>Eukaryota</taxon>
        <taxon>Metazoa</taxon>
        <taxon>Ecdysozoa</taxon>
        <taxon>Arthropoda</taxon>
        <taxon>Hexapoda</taxon>
        <taxon>Insecta</taxon>
        <taxon>Pterygota</taxon>
        <taxon>Neoptera</taxon>
        <taxon>Endopterygota</taxon>
        <taxon>Coleoptera</taxon>
        <taxon>Polyphaga</taxon>
        <taxon>Cucujiformia</taxon>
        <taxon>Chrysomeloidea</taxon>
        <taxon>Chrysomelidae</taxon>
        <taxon>Bruchinae</taxon>
        <taxon>Bruchini</taxon>
        <taxon>Acanthoscelides</taxon>
    </lineage>
</organism>
<dbReference type="AlphaFoldDB" id="A0A9P0LA01"/>